<protein>
    <submittedName>
        <fullName evidence="1">ORF37</fullName>
    </submittedName>
</protein>
<sequence>MSYMPQSKSDIHPTPDNIFDIIYNTWNLKRESFFDPCPVNPKFDGLLVDWKKYNYVNPPYSDLPLWVIKAVEEADYGKLTVMLLPCKTDQWWFHALLYHKFDMRFIRGRLKFKGNKFTATQPHFLVVIV</sequence>
<accession>A0AAT9J9M3</accession>
<dbReference type="GO" id="GO:0009007">
    <property type="term" value="F:site-specific DNA-methyltransferase (adenine-specific) activity"/>
    <property type="evidence" value="ECO:0007669"/>
    <property type="project" value="InterPro"/>
</dbReference>
<reference evidence="1" key="1">
    <citation type="journal article" date="2024" name="Environ. Microbiol. Rep.">
        <title>Hiding in plain sight: The discovery of complete genomes of 11 hypothetical spindle-shaped viruses that putatively infect mesophilic ammonia-oxidizing archaea.</title>
        <authorList>
            <person name="Ni Y."/>
            <person name="Xu T."/>
            <person name="Yan S."/>
            <person name="Chen L."/>
            <person name="Wang Y."/>
        </authorList>
    </citation>
    <scope>NUCLEOTIDE SEQUENCE</scope>
    <source>
        <strain evidence="1">NBC1</strain>
    </source>
</reference>
<dbReference type="Pfam" id="PF05869">
    <property type="entry name" value="Dam"/>
    <property type="match status" value="1"/>
</dbReference>
<name>A0AAT9J9M3_9VIRU</name>
<reference evidence="1" key="2">
    <citation type="submission" date="2024-03" db="EMBL/GenBank/DDBJ databases">
        <authorList>
            <person name="Ni Y."/>
            <person name="Xu T."/>
            <person name="Yan S."/>
            <person name="Chen L."/>
            <person name="Wang Y."/>
        </authorList>
    </citation>
    <scope>NUCLEOTIDE SEQUENCE</scope>
    <source>
        <strain evidence="1">NBC1</strain>
    </source>
</reference>
<dbReference type="GO" id="GO:0009307">
    <property type="term" value="P:DNA restriction-modification system"/>
    <property type="evidence" value="ECO:0007669"/>
    <property type="project" value="InterPro"/>
</dbReference>
<organism evidence="1">
    <name type="scientific">Nitrosopumilaceae spindle-shaped virus</name>
    <dbReference type="NCBI Taxonomy" id="3065433"/>
    <lineage>
        <taxon>Viruses</taxon>
    </lineage>
</organism>
<dbReference type="EMBL" id="BK067786">
    <property type="protein sequence ID" value="DBA51895.1"/>
    <property type="molecule type" value="Genomic_DNA"/>
</dbReference>
<dbReference type="GO" id="GO:0003677">
    <property type="term" value="F:DNA binding"/>
    <property type="evidence" value="ECO:0007669"/>
    <property type="project" value="InterPro"/>
</dbReference>
<evidence type="ECO:0000313" key="1">
    <source>
        <dbReference type="EMBL" id="DBA51895.1"/>
    </source>
</evidence>
<dbReference type="InterPro" id="IPR008593">
    <property type="entry name" value="Dam_MeTrfase"/>
</dbReference>
<proteinExistence type="predicted"/>